<dbReference type="eggNOG" id="KOG3058">
    <property type="taxonomic scope" value="Eukaryota"/>
</dbReference>
<sequence>MKRSPAILKTRRGGGLGFAAIAYIGVDYLRFISPAWHDRLQPALWTILAIAAIIRVPFYKHWSSELRSAIPFIFAMIFLLSALLFEAISVRSVTAVLGLEWNRFGWENCHGVECFFELVNGKFEFVL</sequence>
<dbReference type="EnsemblPlants" id="PGSC0003DMT400061916">
    <property type="protein sequence ID" value="PGSC0003DMT400061916"/>
    <property type="gene ID" value="PGSC0003DMG401024096"/>
</dbReference>
<protein>
    <submittedName>
        <fullName evidence="2">Uncharacterized protein</fullName>
    </submittedName>
</protein>
<evidence type="ECO:0000313" key="2">
    <source>
        <dbReference type="EnsemblPlants" id="PGSC0003DMT400061916"/>
    </source>
</evidence>
<proteinExistence type="predicted"/>
<feature type="transmembrane region" description="Helical" evidence="1">
    <location>
        <begin position="12"/>
        <end position="31"/>
    </location>
</feature>
<feature type="transmembrane region" description="Helical" evidence="1">
    <location>
        <begin position="69"/>
        <end position="90"/>
    </location>
</feature>
<keyword evidence="1" id="KW-0472">Membrane</keyword>
<keyword evidence="1" id="KW-1133">Transmembrane helix</keyword>
<evidence type="ECO:0000313" key="3">
    <source>
        <dbReference type="Proteomes" id="UP000011115"/>
    </source>
</evidence>
<reference evidence="2" key="2">
    <citation type="submission" date="2015-06" db="UniProtKB">
        <authorList>
            <consortium name="EnsemblPlants"/>
        </authorList>
    </citation>
    <scope>IDENTIFICATION</scope>
    <source>
        <strain evidence="2">DM1-3 516 R44</strain>
    </source>
</reference>
<accession>M1C889</accession>
<dbReference type="InParanoid" id="M1C889"/>
<keyword evidence="3" id="KW-1185">Reference proteome</keyword>
<keyword evidence="1" id="KW-0812">Transmembrane</keyword>
<dbReference type="AlphaFoldDB" id="M1C889"/>
<dbReference type="Gramene" id="PGSC0003DMT400061916">
    <property type="protein sequence ID" value="PGSC0003DMT400061916"/>
    <property type="gene ID" value="PGSC0003DMG401024096"/>
</dbReference>
<dbReference type="HOGENOM" id="CLU_1974472_0_0_1"/>
<feature type="transmembrane region" description="Helical" evidence="1">
    <location>
        <begin position="43"/>
        <end position="62"/>
    </location>
</feature>
<dbReference type="PaxDb" id="4113-PGSC0003DMT400061916"/>
<dbReference type="Proteomes" id="UP000011115">
    <property type="component" value="Unassembled WGS sequence"/>
</dbReference>
<evidence type="ECO:0000256" key="1">
    <source>
        <dbReference type="SAM" id="Phobius"/>
    </source>
</evidence>
<name>M1C889_SOLTU</name>
<reference evidence="3" key="1">
    <citation type="journal article" date="2011" name="Nature">
        <title>Genome sequence and analysis of the tuber crop potato.</title>
        <authorList>
            <consortium name="The Potato Genome Sequencing Consortium"/>
        </authorList>
    </citation>
    <scope>NUCLEOTIDE SEQUENCE [LARGE SCALE GENOMIC DNA]</scope>
    <source>
        <strain evidence="3">cv. DM1-3 516 R44</strain>
    </source>
</reference>
<organism evidence="2 3">
    <name type="scientific">Solanum tuberosum</name>
    <name type="common">Potato</name>
    <dbReference type="NCBI Taxonomy" id="4113"/>
    <lineage>
        <taxon>Eukaryota</taxon>
        <taxon>Viridiplantae</taxon>
        <taxon>Streptophyta</taxon>
        <taxon>Embryophyta</taxon>
        <taxon>Tracheophyta</taxon>
        <taxon>Spermatophyta</taxon>
        <taxon>Magnoliopsida</taxon>
        <taxon>eudicotyledons</taxon>
        <taxon>Gunneridae</taxon>
        <taxon>Pentapetalae</taxon>
        <taxon>asterids</taxon>
        <taxon>lamiids</taxon>
        <taxon>Solanales</taxon>
        <taxon>Solanaceae</taxon>
        <taxon>Solanoideae</taxon>
        <taxon>Solaneae</taxon>
        <taxon>Solanum</taxon>
    </lineage>
</organism>
<dbReference type="OMA" id="ENCHGVE"/>